<protein>
    <submittedName>
        <fullName evidence="2">Pleckstrin homology domain containing S1</fullName>
    </submittedName>
</protein>
<feature type="region of interest" description="Disordered" evidence="1">
    <location>
        <begin position="1"/>
        <end position="62"/>
    </location>
</feature>
<comment type="caution">
    <text evidence="2">The sequence shown here is derived from an EMBL/GenBank/DDBJ whole genome shotgun (WGS) entry which is preliminary data.</text>
</comment>
<sequence>MKSCLLKDTTEESADSKEGSQTAPETQNGEHHLQERDSGSDSRLPPADTEAQTTNDKKANIPDESHVEKLNVFLCLSDITNYLAFTEAAGRICVAHWEGPQRLGCLFFHGDHLLAVNDLKPHGLEEAYLFLRRSVQKEKVKLTIGRIQNSEKFHAIDCTCPLKYQVAVPFQLSELEKVLKRTPAIKRGHRKSTEE</sequence>
<dbReference type="InterPro" id="IPR042986">
    <property type="entry name" value="PLEKHS1"/>
</dbReference>
<organism evidence="2 3">
    <name type="scientific">Phyllostomus discolor</name>
    <name type="common">pale spear-nosed bat</name>
    <dbReference type="NCBI Taxonomy" id="89673"/>
    <lineage>
        <taxon>Eukaryota</taxon>
        <taxon>Metazoa</taxon>
        <taxon>Chordata</taxon>
        <taxon>Craniata</taxon>
        <taxon>Vertebrata</taxon>
        <taxon>Euteleostomi</taxon>
        <taxon>Mammalia</taxon>
        <taxon>Eutheria</taxon>
        <taxon>Laurasiatheria</taxon>
        <taxon>Chiroptera</taxon>
        <taxon>Yangochiroptera</taxon>
        <taxon>Phyllostomidae</taxon>
        <taxon>Phyllostominae</taxon>
        <taxon>Phyllostomus</taxon>
    </lineage>
</organism>
<proteinExistence type="predicted"/>
<reference evidence="2 3" key="1">
    <citation type="journal article" date="2020" name="Nature">
        <title>Six reference-quality genomes reveal evolution of bat adaptations.</title>
        <authorList>
            <person name="Jebb D."/>
            <person name="Huang Z."/>
            <person name="Pippel M."/>
            <person name="Hughes G.M."/>
            <person name="Lavrichenko K."/>
            <person name="Devanna P."/>
            <person name="Winkler S."/>
            <person name="Jermiin L.S."/>
            <person name="Skirmuntt E.C."/>
            <person name="Katzourakis A."/>
            <person name="Burkitt-Gray L."/>
            <person name="Ray D.A."/>
            <person name="Sullivan K.A.M."/>
            <person name="Roscito J.G."/>
            <person name="Kirilenko B.M."/>
            <person name="Davalos L.M."/>
            <person name="Corthals A.P."/>
            <person name="Power M.L."/>
            <person name="Jones G."/>
            <person name="Ransome R.D."/>
            <person name="Dechmann D.K.N."/>
            <person name="Locatelli A.G."/>
            <person name="Puechmaille S.J."/>
            <person name="Fedrigo O."/>
            <person name="Jarvis E.D."/>
            <person name="Hiller M."/>
            <person name="Vernes S.C."/>
            <person name="Myers E.W."/>
            <person name="Teeling E.C."/>
        </authorList>
    </citation>
    <scope>NUCLEOTIDE SEQUENCE [LARGE SCALE GENOMIC DNA]</scope>
    <source>
        <strain evidence="2">Bat1K_MPI-CBG_1</strain>
    </source>
</reference>
<dbReference type="PANTHER" id="PTHR47014:SF1">
    <property type="entry name" value="PLECKSTRIN HOMOLOGY DOMAIN-CONTAINING FAMILY S MEMBER 1"/>
    <property type="match status" value="1"/>
</dbReference>
<evidence type="ECO:0000256" key="1">
    <source>
        <dbReference type="SAM" id="MobiDB-lite"/>
    </source>
</evidence>
<accession>A0A834AE87</accession>
<evidence type="ECO:0000313" key="2">
    <source>
        <dbReference type="EMBL" id="KAF6110769.1"/>
    </source>
</evidence>
<evidence type="ECO:0000313" key="3">
    <source>
        <dbReference type="Proteomes" id="UP000664940"/>
    </source>
</evidence>
<feature type="compositionally biased region" description="Basic and acidic residues" evidence="1">
    <location>
        <begin position="28"/>
        <end position="40"/>
    </location>
</feature>
<dbReference type="AlphaFoldDB" id="A0A834AE87"/>
<dbReference type="PANTHER" id="PTHR47014">
    <property type="entry name" value="PLECKSTRIN HOMOLOGY DOMAIN-CONTAINING FAMILY S MEMBER 1"/>
    <property type="match status" value="1"/>
</dbReference>
<name>A0A834AE87_9CHIR</name>
<dbReference type="Proteomes" id="UP000664940">
    <property type="component" value="Unassembled WGS sequence"/>
</dbReference>
<dbReference type="EMBL" id="JABVXQ010000005">
    <property type="protein sequence ID" value="KAF6110769.1"/>
    <property type="molecule type" value="Genomic_DNA"/>
</dbReference>
<gene>
    <name evidence="2" type="ORF">HJG60_015147</name>
</gene>
<feature type="compositionally biased region" description="Basic and acidic residues" evidence="1">
    <location>
        <begin position="8"/>
        <end position="18"/>
    </location>
</feature>